<dbReference type="Gene3D" id="3.40.50.300">
    <property type="entry name" value="P-loop containing nucleotide triphosphate hydrolases"/>
    <property type="match status" value="1"/>
</dbReference>
<dbReference type="Pfam" id="PF00004">
    <property type="entry name" value="AAA"/>
    <property type="match status" value="1"/>
</dbReference>
<feature type="domain" description="Spastin/Vps4 C-terminal" evidence="5">
    <location>
        <begin position="106"/>
        <end position="166"/>
    </location>
</feature>
<gene>
    <name evidence="7" type="ORF">EHUX00137_LOCUS29551</name>
</gene>
<dbReference type="InterPro" id="IPR050304">
    <property type="entry name" value="MT-severing_AAA_ATPase"/>
</dbReference>
<keyword evidence="2 3" id="KW-0067">ATP-binding</keyword>
<dbReference type="PANTHER" id="PTHR23074">
    <property type="entry name" value="AAA DOMAIN-CONTAINING"/>
    <property type="match status" value="1"/>
</dbReference>
<dbReference type="PANTHER" id="PTHR23074:SF83">
    <property type="entry name" value="VACUOLAR PROTEIN SORTING-ASSOCIATED PROTEIN 4A"/>
    <property type="match status" value="1"/>
</dbReference>
<name>A0A7S3WQD7_EMIHU</name>
<dbReference type="Pfam" id="PF17862">
    <property type="entry name" value="AAA_lid_3"/>
    <property type="match status" value="1"/>
</dbReference>
<evidence type="ECO:0000313" key="7">
    <source>
        <dbReference type="EMBL" id="CAE0569352.1"/>
    </source>
</evidence>
<dbReference type="PROSITE" id="PS00674">
    <property type="entry name" value="AAA"/>
    <property type="match status" value="1"/>
</dbReference>
<evidence type="ECO:0000259" key="5">
    <source>
        <dbReference type="Pfam" id="PF09336"/>
    </source>
</evidence>
<dbReference type="InterPro" id="IPR041569">
    <property type="entry name" value="AAA_lid_3"/>
</dbReference>
<evidence type="ECO:0008006" key="8">
    <source>
        <dbReference type="Google" id="ProtNLM"/>
    </source>
</evidence>
<dbReference type="AlphaFoldDB" id="A0A7S3WQD7"/>
<reference evidence="7" key="1">
    <citation type="submission" date="2021-01" db="EMBL/GenBank/DDBJ databases">
        <authorList>
            <person name="Corre E."/>
            <person name="Pelletier E."/>
            <person name="Niang G."/>
            <person name="Scheremetjew M."/>
            <person name="Finn R."/>
            <person name="Kale V."/>
            <person name="Holt S."/>
            <person name="Cochrane G."/>
            <person name="Meng A."/>
            <person name="Brown T."/>
            <person name="Cohen L."/>
        </authorList>
    </citation>
    <scope>NUCLEOTIDE SEQUENCE</scope>
    <source>
        <strain evidence="7">379</strain>
    </source>
</reference>
<protein>
    <recommendedName>
        <fullName evidence="8">ATPase AAA-type core domain-containing protein</fullName>
    </recommendedName>
</protein>
<keyword evidence="1 3" id="KW-0547">Nucleotide-binding</keyword>
<dbReference type="GO" id="GO:0016197">
    <property type="term" value="P:endosomal transport"/>
    <property type="evidence" value="ECO:0007669"/>
    <property type="project" value="TreeGrafter"/>
</dbReference>
<dbReference type="Gene3D" id="1.10.8.60">
    <property type="match status" value="1"/>
</dbReference>
<evidence type="ECO:0000256" key="2">
    <source>
        <dbReference type="ARBA" id="ARBA00022840"/>
    </source>
</evidence>
<feature type="domain" description="AAA ATPase AAA+ lid" evidence="6">
    <location>
        <begin position="62"/>
        <end position="100"/>
    </location>
</feature>
<dbReference type="GO" id="GO:0005524">
    <property type="term" value="F:ATP binding"/>
    <property type="evidence" value="ECO:0007669"/>
    <property type="project" value="UniProtKB-KW"/>
</dbReference>
<evidence type="ECO:0000256" key="3">
    <source>
        <dbReference type="RuleBase" id="RU003651"/>
    </source>
</evidence>
<dbReference type="InterPro" id="IPR015415">
    <property type="entry name" value="Spast_Vps4_C"/>
</dbReference>
<organism evidence="7">
    <name type="scientific">Emiliania huxleyi</name>
    <name type="common">Coccolithophore</name>
    <name type="synonym">Pontosphaera huxleyi</name>
    <dbReference type="NCBI Taxonomy" id="2903"/>
    <lineage>
        <taxon>Eukaryota</taxon>
        <taxon>Haptista</taxon>
        <taxon>Haptophyta</taxon>
        <taxon>Prymnesiophyceae</taxon>
        <taxon>Isochrysidales</taxon>
        <taxon>Noelaerhabdaceae</taxon>
        <taxon>Emiliania</taxon>
    </lineage>
</organism>
<dbReference type="EMBL" id="HBIR01037845">
    <property type="protein sequence ID" value="CAE0569352.1"/>
    <property type="molecule type" value="Transcribed_RNA"/>
</dbReference>
<dbReference type="GO" id="GO:0016887">
    <property type="term" value="F:ATP hydrolysis activity"/>
    <property type="evidence" value="ECO:0007669"/>
    <property type="project" value="InterPro"/>
</dbReference>
<comment type="similarity">
    <text evidence="3">Belongs to the AAA ATPase family.</text>
</comment>
<dbReference type="InterPro" id="IPR003959">
    <property type="entry name" value="ATPase_AAA_core"/>
</dbReference>
<evidence type="ECO:0000259" key="6">
    <source>
        <dbReference type="Pfam" id="PF17862"/>
    </source>
</evidence>
<dbReference type="SUPFAM" id="SSF52540">
    <property type="entry name" value="P-loop containing nucleoside triphosphate hydrolases"/>
    <property type="match status" value="1"/>
</dbReference>
<feature type="domain" description="ATPase AAA-type core" evidence="4">
    <location>
        <begin position="6"/>
        <end position="36"/>
    </location>
</feature>
<dbReference type="FunFam" id="1.10.8.60:FF:000015">
    <property type="entry name" value="vacuolar protein sorting-associated protein 4A"/>
    <property type="match status" value="1"/>
</dbReference>
<accession>A0A7S3WQD7</accession>
<dbReference type="InterPro" id="IPR027417">
    <property type="entry name" value="P-loop_NTPase"/>
</dbReference>
<dbReference type="GO" id="GO:0007033">
    <property type="term" value="P:vacuole organization"/>
    <property type="evidence" value="ECO:0007669"/>
    <property type="project" value="TreeGrafter"/>
</dbReference>
<dbReference type="InterPro" id="IPR003960">
    <property type="entry name" value="ATPase_AAA_CS"/>
</dbReference>
<evidence type="ECO:0000256" key="1">
    <source>
        <dbReference type="ARBA" id="ARBA00022741"/>
    </source>
</evidence>
<evidence type="ECO:0000259" key="4">
    <source>
        <dbReference type="Pfam" id="PF00004"/>
    </source>
</evidence>
<proteinExistence type="inferred from homology"/>
<dbReference type="Pfam" id="PF09336">
    <property type="entry name" value="Vps4_C"/>
    <property type="match status" value="1"/>
</dbReference>
<sequence length="171" mass="18789">MSGVGQGVLVLGATNVPWELDPAVRRRFERRVYVPLPDEEARLTLLKLHLGSTPHSLSEQQLRALSRRTAGLSGADLSVLVRDALMAPLRELQSATHFRQLTDGCWAPCKPSERGAKKLSLLEVPAQALRTPPVTHAHFDAAVERCRPTVAQSELARHEQFTREFGAGNAV</sequence>